<dbReference type="RefSeq" id="WP_119438736.1">
    <property type="nucleotide sequence ID" value="NZ_QWGR01000008.1"/>
</dbReference>
<keyword evidence="3" id="KW-1185">Reference proteome</keyword>
<evidence type="ECO:0000313" key="3">
    <source>
        <dbReference type="Proteomes" id="UP000265926"/>
    </source>
</evidence>
<keyword evidence="1" id="KW-1133">Transmembrane helix</keyword>
<dbReference type="AlphaFoldDB" id="A0A399STI4"/>
<feature type="transmembrane region" description="Helical" evidence="1">
    <location>
        <begin position="130"/>
        <end position="148"/>
    </location>
</feature>
<name>A0A399STI4_9BACT</name>
<evidence type="ECO:0000313" key="2">
    <source>
        <dbReference type="EMBL" id="RIJ47376.1"/>
    </source>
</evidence>
<accession>A0A399STI4</accession>
<reference evidence="2 3" key="1">
    <citation type="submission" date="2018-08" db="EMBL/GenBank/DDBJ databases">
        <title>Pallidiluteibacterium maritimus gen. nov., sp. nov., isolated from coastal sediment.</title>
        <authorList>
            <person name="Zhou L.Y."/>
        </authorList>
    </citation>
    <scope>NUCLEOTIDE SEQUENCE [LARGE SCALE GENOMIC DNA]</scope>
    <source>
        <strain evidence="2 3">XSD2</strain>
    </source>
</reference>
<sequence length="160" mass="18576">MESWSSEIIQTIDSKLENEKDRELRFFRIEEFKRNIGRVDQFSTTCPLCQKEQINIKEAVDSIDEAVGVPGRTRRNYDRLISRLSKHMQKEHGFYPPFHFSYQHALYGLVAGFLVGFALMKLVPAYGFELMATAVSIGLIITYITGSIKDKQIRHEKRIM</sequence>
<keyword evidence="1" id="KW-0472">Membrane</keyword>
<gene>
    <name evidence="2" type="ORF">D1614_14775</name>
</gene>
<dbReference type="EMBL" id="QWGR01000008">
    <property type="protein sequence ID" value="RIJ47376.1"/>
    <property type="molecule type" value="Genomic_DNA"/>
</dbReference>
<feature type="transmembrane region" description="Helical" evidence="1">
    <location>
        <begin position="105"/>
        <end position="124"/>
    </location>
</feature>
<organism evidence="2 3">
    <name type="scientific">Maribellus luteus</name>
    <dbReference type="NCBI Taxonomy" id="2305463"/>
    <lineage>
        <taxon>Bacteria</taxon>
        <taxon>Pseudomonadati</taxon>
        <taxon>Bacteroidota</taxon>
        <taxon>Bacteroidia</taxon>
        <taxon>Marinilabiliales</taxon>
        <taxon>Prolixibacteraceae</taxon>
        <taxon>Maribellus</taxon>
    </lineage>
</organism>
<keyword evidence="1" id="KW-0812">Transmembrane</keyword>
<proteinExistence type="predicted"/>
<evidence type="ECO:0000256" key="1">
    <source>
        <dbReference type="SAM" id="Phobius"/>
    </source>
</evidence>
<dbReference type="Proteomes" id="UP000265926">
    <property type="component" value="Unassembled WGS sequence"/>
</dbReference>
<comment type="caution">
    <text evidence="2">The sequence shown here is derived from an EMBL/GenBank/DDBJ whole genome shotgun (WGS) entry which is preliminary data.</text>
</comment>
<protein>
    <submittedName>
        <fullName evidence="2">Uncharacterized protein</fullName>
    </submittedName>
</protein>
<dbReference type="OrthoDB" id="1121839at2"/>